<evidence type="ECO:0000256" key="4">
    <source>
        <dbReference type="PROSITE-ProRule" id="PRU00035"/>
    </source>
</evidence>
<feature type="repeat" description="WD" evidence="5">
    <location>
        <begin position="576"/>
        <end position="619"/>
    </location>
</feature>
<feature type="compositionally biased region" description="Basic and acidic residues" evidence="6">
    <location>
        <begin position="382"/>
        <end position="407"/>
    </location>
</feature>
<dbReference type="Gene3D" id="2.130.10.10">
    <property type="entry name" value="YVTN repeat-like/Quinoprotein amine dehydrogenase"/>
    <property type="match status" value="2"/>
</dbReference>
<proteinExistence type="predicted"/>
<dbReference type="GO" id="GO:0007010">
    <property type="term" value="P:cytoskeleton organization"/>
    <property type="evidence" value="ECO:0007669"/>
    <property type="project" value="TreeGrafter"/>
</dbReference>
<dbReference type="Pfam" id="PF00439">
    <property type="entry name" value="Bromodomain"/>
    <property type="match status" value="1"/>
</dbReference>
<evidence type="ECO:0000256" key="3">
    <source>
        <dbReference type="ARBA" id="ARBA00023117"/>
    </source>
</evidence>
<feature type="compositionally biased region" description="Basic residues" evidence="6">
    <location>
        <begin position="1341"/>
        <end position="1361"/>
    </location>
</feature>
<dbReference type="PROSITE" id="PS50014">
    <property type="entry name" value="BROMODOMAIN_2"/>
    <property type="match status" value="1"/>
</dbReference>
<dbReference type="InterPro" id="IPR036322">
    <property type="entry name" value="WD40_repeat_dom_sf"/>
</dbReference>
<feature type="compositionally biased region" description="Low complexity" evidence="6">
    <location>
        <begin position="1452"/>
        <end position="1484"/>
    </location>
</feature>
<evidence type="ECO:0000259" key="7">
    <source>
        <dbReference type="PROSITE" id="PS50014"/>
    </source>
</evidence>
<dbReference type="Pfam" id="PF25313">
    <property type="entry name" value="BRWD_AD"/>
    <property type="match status" value="1"/>
</dbReference>
<dbReference type="SUPFAM" id="SSF47370">
    <property type="entry name" value="Bromodomain"/>
    <property type="match status" value="1"/>
</dbReference>
<evidence type="ECO:0000313" key="8">
    <source>
        <dbReference type="EMBL" id="RKP19462.1"/>
    </source>
</evidence>
<evidence type="ECO:0000256" key="1">
    <source>
        <dbReference type="ARBA" id="ARBA00022574"/>
    </source>
</evidence>
<dbReference type="GO" id="GO:0006357">
    <property type="term" value="P:regulation of transcription by RNA polymerase II"/>
    <property type="evidence" value="ECO:0007669"/>
    <property type="project" value="TreeGrafter"/>
</dbReference>
<dbReference type="EMBL" id="ML005219">
    <property type="protein sequence ID" value="RKP19462.1"/>
    <property type="molecule type" value="Genomic_DNA"/>
</dbReference>
<dbReference type="GO" id="GO:0006325">
    <property type="term" value="P:chromatin organization"/>
    <property type="evidence" value="ECO:0007669"/>
    <property type="project" value="UniProtKB-ARBA"/>
</dbReference>
<dbReference type="SMART" id="SM00320">
    <property type="entry name" value="WD40"/>
    <property type="match status" value="6"/>
</dbReference>
<evidence type="ECO:0000256" key="5">
    <source>
        <dbReference type="PROSITE-ProRule" id="PRU00221"/>
    </source>
</evidence>
<feature type="compositionally biased region" description="Basic and acidic residues" evidence="6">
    <location>
        <begin position="428"/>
        <end position="438"/>
    </location>
</feature>
<feature type="non-terminal residue" evidence="8">
    <location>
        <position position="1"/>
    </location>
</feature>
<feature type="compositionally biased region" description="Low complexity" evidence="6">
    <location>
        <begin position="1315"/>
        <end position="1327"/>
    </location>
</feature>
<name>A0A4P9YK22_ROZAC</name>
<feature type="region of interest" description="Disordered" evidence="6">
    <location>
        <begin position="1297"/>
        <end position="1508"/>
    </location>
</feature>
<dbReference type="InterPro" id="IPR015943">
    <property type="entry name" value="WD40/YVTN_repeat-like_dom_sf"/>
</dbReference>
<dbReference type="SMART" id="SM00297">
    <property type="entry name" value="BROMO"/>
    <property type="match status" value="1"/>
</dbReference>
<feature type="compositionally biased region" description="Low complexity" evidence="6">
    <location>
        <begin position="1390"/>
        <end position="1400"/>
    </location>
</feature>
<dbReference type="InterPro" id="IPR057451">
    <property type="entry name" value="BRWD/PHIP_AD"/>
</dbReference>
<dbReference type="PROSITE" id="PS50294">
    <property type="entry name" value="WD_REPEATS_REGION"/>
    <property type="match status" value="2"/>
</dbReference>
<feature type="repeat" description="WD" evidence="5">
    <location>
        <begin position="140"/>
        <end position="181"/>
    </location>
</feature>
<feature type="region of interest" description="Disordered" evidence="6">
    <location>
        <begin position="822"/>
        <end position="854"/>
    </location>
</feature>
<sequence length="1508" mass="175718">LYLLIAHFLNDSPYQASAKQLLKELSDPTNSALEVQVDYEEFRKRHPDITPDYLLRLCKKTSEESLFELAISQNGQDVNFLRLRLENPEFVVANTHVRNRLCPTRFLTSTSNLVLNRKWKKNGVDDGHDYFRGFEVMSTVVGHLSPIYNVTFDKGCQRFFTGADDGNVKVWSLENGGLIVSLRGHEFNVSDMSVSDDNKMLATVAEDKRIFIWDLKDYSILLAIKAPSMVNTVHFLPSKIEDDYNCYLMASCGDGILRVYSFNKYTYEVMQPIEYSNKSISKDSARVSAVSPGGTRFATGATDGVVRMFVSTPFRKEEDKLSMKPPLIHVFPDFRGSIKVIGFMEPEVLEETMEEDSQQNEFWSQVEENADKEEEKVEIEEENRIKETEMNEVEKVEDNPVEESKTEENEELNEEMQVDEKDEEDKDQFENKETLNDEKGIAEDDKEFIVNEDDMSVRSLSMNEENEYEPSQSSMEDVNSIHADTESEAILSEDELSNYENSEIEARRLTRPRNENILNVVQPECKKSPKKKETTKKRARLNMGVWSCDDRFVILSSSDGCLRIWDAWKGKQIRTIKAHSKEIFILSSHPKYCNVVFSGGFEDGRVIIWDIVTGERIKEFDFNGRILLDGMFSPDGESLIIVDSLGSSTIIKHSIDAKYFQNLKNEQFRIVDFDRVVYDPNGLPIHETTQTMPNSFYGELIDLNRIPYNDQTINKLEISEIENRVNVAREREEYLIKQDYKSYLNFQGVSEDYLKKTRHRRVIYTTDNEDEDVVVEIDSQMITSGNILIFDDENDEDFTVPEVERPARRIVDIFDEDFSRNSTDRTRRRMEEERERERLQNELEEQRRAEQEQRRIEQRLKREEQQKRREKNREYLKYLPSDWILETKRLDTPYQPQINDSVVYFRQGHEEFVRSHNERNRGEEMALNSFGLSTHANSYPGVTLSVPNFEELQSIESGVIKKLEYMPGMPPYCRVTITLNRNERDLVVEYYDSDYVPDFIILESKYEWGMEQNWTVGERVYCIYSQKEKYLGTIVGHVPIDISKHRNSPWSCFLVRQDDSGDDESMSPWELQRVKGERGFGDRFKESVEFPCRKFIKAMESSRKQEFSFEFIYNVNYHRYKDYCKIVGYPICINKIIERLKNNYYRSFEALKWDIETLSSNAILYNGAESEIGIQSVQYKNFILEKLSSVNLKEKSINNLRKSELEQILEDGAIIQTDSRRERKRISYIESDSENNLFNNNKISLRRRNRDLSENSEIDEDPGTRIRKSLRERKPISQKSFDFSSDLTVQKRDDFSSDVNNLTQPFLVDKEESETYSSESASQNESESGSDIESDIEKVPRRASRTNRRNRRKVTKVKRRKINNESEEEDSFESEESEIEEMRDEEVTQESSSEPSNESSNETKDSSSLNENTKDASIQIKPRYTKPVAQRPTISKRIPPKPSKESDDEVTSHSNKSSSDSSSTTNISESESASVDSDSESNISTRRRSSRIIPKPINTRRSLRKSRH</sequence>
<feature type="region of interest" description="Disordered" evidence="6">
    <location>
        <begin position="366"/>
        <end position="438"/>
    </location>
</feature>
<dbReference type="Gene3D" id="2.30.30.1040">
    <property type="match status" value="1"/>
</dbReference>
<dbReference type="Pfam" id="PF25437">
    <property type="entry name" value="BRWD1_N"/>
    <property type="match status" value="1"/>
</dbReference>
<protein>
    <submittedName>
        <fullName evidence="8">WD40 repeat-like protein</fullName>
    </submittedName>
</protein>
<feature type="repeat" description="WD" evidence="5">
    <location>
        <begin position="182"/>
        <end position="223"/>
    </location>
</feature>
<dbReference type="Pfam" id="PF00400">
    <property type="entry name" value="WD40"/>
    <property type="match status" value="4"/>
</dbReference>
<dbReference type="InterPro" id="IPR001680">
    <property type="entry name" value="WD40_rpt"/>
</dbReference>
<dbReference type="InterPro" id="IPR057452">
    <property type="entry name" value="BRWD/PHIP_N"/>
</dbReference>
<keyword evidence="2" id="KW-0677">Repeat</keyword>
<dbReference type="GO" id="GO:0008360">
    <property type="term" value="P:regulation of cell shape"/>
    <property type="evidence" value="ECO:0007669"/>
    <property type="project" value="TreeGrafter"/>
</dbReference>
<feature type="compositionally biased region" description="Acidic residues" evidence="6">
    <location>
        <begin position="1365"/>
        <end position="1388"/>
    </location>
</feature>
<dbReference type="Gene3D" id="1.20.920.10">
    <property type="entry name" value="Bromodomain-like"/>
    <property type="match status" value="1"/>
</dbReference>
<dbReference type="InterPro" id="IPR052060">
    <property type="entry name" value="Bromo_WD_repeat"/>
</dbReference>
<feature type="region of interest" description="Disordered" evidence="6">
    <location>
        <begin position="1254"/>
        <end position="1273"/>
    </location>
</feature>
<evidence type="ECO:0000313" key="9">
    <source>
        <dbReference type="Proteomes" id="UP000281549"/>
    </source>
</evidence>
<dbReference type="Proteomes" id="UP000281549">
    <property type="component" value="Unassembled WGS sequence"/>
</dbReference>
<dbReference type="InterPro" id="IPR001487">
    <property type="entry name" value="Bromodomain"/>
</dbReference>
<dbReference type="PROSITE" id="PS00678">
    <property type="entry name" value="WD_REPEATS_1"/>
    <property type="match status" value="1"/>
</dbReference>
<dbReference type="GO" id="GO:0003677">
    <property type="term" value="F:DNA binding"/>
    <property type="evidence" value="ECO:0007669"/>
    <property type="project" value="InterPro"/>
</dbReference>
<dbReference type="PANTHER" id="PTHR16266:SF17">
    <property type="entry name" value="BRWD3"/>
    <property type="match status" value="1"/>
</dbReference>
<organism evidence="8 9">
    <name type="scientific">Rozella allomycis (strain CSF55)</name>
    <dbReference type="NCBI Taxonomy" id="988480"/>
    <lineage>
        <taxon>Eukaryota</taxon>
        <taxon>Fungi</taxon>
        <taxon>Fungi incertae sedis</taxon>
        <taxon>Cryptomycota</taxon>
        <taxon>Cryptomycota incertae sedis</taxon>
        <taxon>Rozella</taxon>
    </lineage>
</organism>
<dbReference type="InterPro" id="IPR019775">
    <property type="entry name" value="WD40_repeat_CS"/>
</dbReference>
<gene>
    <name evidence="8" type="ORF">ROZALSC1DRAFT_28944</name>
</gene>
<reference evidence="9" key="1">
    <citation type="journal article" date="2018" name="Nat. Microbiol.">
        <title>Leveraging single-cell genomics to expand the fungal tree of life.</title>
        <authorList>
            <person name="Ahrendt S.R."/>
            <person name="Quandt C.A."/>
            <person name="Ciobanu D."/>
            <person name="Clum A."/>
            <person name="Salamov A."/>
            <person name="Andreopoulos B."/>
            <person name="Cheng J.F."/>
            <person name="Woyke T."/>
            <person name="Pelin A."/>
            <person name="Henrissat B."/>
            <person name="Reynolds N.K."/>
            <person name="Benny G.L."/>
            <person name="Smith M.E."/>
            <person name="James T.Y."/>
            <person name="Grigoriev I.V."/>
        </authorList>
    </citation>
    <scope>NUCLEOTIDE SEQUENCE [LARGE SCALE GENOMIC DNA]</scope>
    <source>
        <strain evidence="9">CSF55</strain>
    </source>
</reference>
<feature type="domain" description="Bromo" evidence="7">
    <location>
        <begin position="1103"/>
        <end position="1173"/>
    </location>
</feature>
<dbReference type="PROSITE" id="PS50082">
    <property type="entry name" value="WD_REPEATS_2"/>
    <property type="match status" value="4"/>
</dbReference>
<dbReference type="InterPro" id="IPR036427">
    <property type="entry name" value="Bromodomain-like_sf"/>
</dbReference>
<evidence type="ECO:0000256" key="2">
    <source>
        <dbReference type="ARBA" id="ARBA00022737"/>
    </source>
</evidence>
<accession>A0A4P9YK22</accession>
<feature type="repeat" description="WD" evidence="5">
    <location>
        <begin position="546"/>
        <end position="575"/>
    </location>
</feature>
<dbReference type="CDD" id="cd04369">
    <property type="entry name" value="Bromodomain"/>
    <property type="match status" value="1"/>
</dbReference>
<dbReference type="GO" id="GO:0005634">
    <property type="term" value="C:nucleus"/>
    <property type="evidence" value="ECO:0007669"/>
    <property type="project" value="InterPro"/>
</dbReference>
<feature type="compositionally biased region" description="Acidic residues" evidence="6">
    <location>
        <begin position="408"/>
        <end position="427"/>
    </location>
</feature>
<keyword evidence="3 4" id="KW-0103">Bromodomain</keyword>
<evidence type="ECO:0000256" key="6">
    <source>
        <dbReference type="SAM" id="MobiDB-lite"/>
    </source>
</evidence>
<keyword evidence="1 5" id="KW-0853">WD repeat</keyword>
<feature type="compositionally biased region" description="Acidic residues" evidence="6">
    <location>
        <begin position="368"/>
        <end position="381"/>
    </location>
</feature>
<dbReference type="SUPFAM" id="SSF50978">
    <property type="entry name" value="WD40 repeat-like"/>
    <property type="match status" value="1"/>
</dbReference>
<dbReference type="PANTHER" id="PTHR16266">
    <property type="entry name" value="WD REPEAT DOMAIN 9"/>
    <property type="match status" value="1"/>
</dbReference>